<dbReference type="PANTHER" id="PTHR30055:SF234">
    <property type="entry name" value="HTH-TYPE TRANSCRIPTIONAL REGULATOR BETI"/>
    <property type="match status" value="1"/>
</dbReference>
<evidence type="ECO:0000313" key="7">
    <source>
        <dbReference type="Proteomes" id="UP000539111"/>
    </source>
</evidence>
<evidence type="ECO:0000313" key="6">
    <source>
        <dbReference type="EMBL" id="NYI66504.1"/>
    </source>
</evidence>
<dbReference type="Pfam" id="PF00440">
    <property type="entry name" value="TetR_N"/>
    <property type="match status" value="1"/>
</dbReference>
<proteinExistence type="predicted"/>
<comment type="caution">
    <text evidence="6">The sequence shown here is derived from an EMBL/GenBank/DDBJ whole genome shotgun (WGS) entry which is preliminary data.</text>
</comment>
<dbReference type="PRINTS" id="PR00455">
    <property type="entry name" value="HTHTETR"/>
</dbReference>
<gene>
    <name evidence="6" type="ORF">BJY26_000810</name>
</gene>
<dbReference type="Pfam" id="PF21597">
    <property type="entry name" value="TetR_C_43"/>
    <property type="match status" value="1"/>
</dbReference>
<dbReference type="Gene3D" id="1.10.357.10">
    <property type="entry name" value="Tetracycline Repressor, domain 2"/>
    <property type="match status" value="1"/>
</dbReference>
<dbReference type="InterPro" id="IPR009057">
    <property type="entry name" value="Homeodomain-like_sf"/>
</dbReference>
<keyword evidence="7" id="KW-1185">Reference proteome</keyword>
<dbReference type="SUPFAM" id="SSF46689">
    <property type="entry name" value="Homeodomain-like"/>
    <property type="match status" value="1"/>
</dbReference>
<dbReference type="AlphaFoldDB" id="A0A7Z0CZR3"/>
<dbReference type="PROSITE" id="PS50977">
    <property type="entry name" value="HTH_TETR_2"/>
    <property type="match status" value="1"/>
</dbReference>
<dbReference type="InterPro" id="IPR049445">
    <property type="entry name" value="TetR_SbtR-like_C"/>
</dbReference>
<evidence type="ECO:0000256" key="2">
    <source>
        <dbReference type="ARBA" id="ARBA00023125"/>
    </source>
</evidence>
<accession>A0A7Z0CZR3</accession>
<dbReference type="GO" id="GO:0000976">
    <property type="term" value="F:transcription cis-regulatory region binding"/>
    <property type="evidence" value="ECO:0007669"/>
    <property type="project" value="TreeGrafter"/>
</dbReference>
<feature type="DNA-binding region" description="H-T-H motif" evidence="4">
    <location>
        <begin position="38"/>
        <end position="57"/>
    </location>
</feature>
<dbReference type="InterPro" id="IPR001647">
    <property type="entry name" value="HTH_TetR"/>
</dbReference>
<feature type="domain" description="HTH tetR-type" evidence="5">
    <location>
        <begin position="16"/>
        <end position="75"/>
    </location>
</feature>
<protein>
    <submittedName>
        <fullName evidence="6">AcrR family transcriptional regulator</fullName>
    </submittedName>
</protein>
<keyword evidence="3" id="KW-0804">Transcription</keyword>
<dbReference type="PANTHER" id="PTHR30055">
    <property type="entry name" value="HTH-TYPE TRANSCRIPTIONAL REGULATOR RUTR"/>
    <property type="match status" value="1"/>
</dbReference>
<name>A0A7Z0CZR3_9MICO</name>
<dbReference type="EMBL" id="JACBZP010000001">
    <property type="protein sequence ID" value="NYI66504.1"/>
    <property type="molecule type" value="Genomic_DNA"/>
</dbReference>
<sequence length="215" mass="23114">MSMPPATNRAPRKDVARNRQLLLDAGRHVFAERGLDATLDDIAHSAGVGAGTAYRHFGSRQGIIDAIFSDVAHSFIDDAEHALTIDDPWRGFVTFVERLAERQAADRGLYQVFTGQSGGCISREDWQTLSSSITAVADRAKESGVLRDDVGLSDVVGLFSMLGPVYDLSTATATPIWRRHIDIFLRGVRTDAPHGSIAAPPGLSADAISLAMGIQ</sequence>
<keyword evidence="1" id="KW-0805">Transcription regulation</keyword>
<keyword evidence="2 4" id="KW-0238">DNA-binding</keyword>
<reference evidence="6 7" key="1">
    <citation type="submission" date="2020-07" db="EMBL/GenBank/DDBJ databases">
        <title>Sequencing the genomes of 1000 actinobacteria strains.</title>
        <authorList>
            <person name="Klenk H.-P."/>
        </authorList>
    </citation>
    <scope>NUCLEOTIDE SEQUENCE [LARGE SCALE GENOMIC DNA]</scope>
    <source>
        <strain evidence="6 7">DSM 26341</strain>
    </source>
</reference>
<evidence type="ECO:0000256" key="3">
    <source>
        <dbReference type="ARBA" id="ARBA00023163"/>
    </source>
</evidence>
<dbReference type="GO" id="GO:0003700">
    <property type="term" value="F:DNA-binding transcription factor activity"/>
    <property type="evidence" value="ECO:0007669"/>
    <property type="project" value="TreeGrafter"/>
</dbReference>
<dbReference type="InterPro" id="IPR036271">
    <property type="entry name" value="Tet_transcr_reg_TetR-rel_C_sf"/>
</dbReference>
<organism evidence="6 7">
    <name type="scientific">Spelaeicoccus albus</name>
    <dbReference type="NCBI Taxonomy" id="1280376"/>
    <lineage>
        <taxon>Bacteria</taxon>
        <taxon>Bacillati</taxon>
        <taxon>Actinomycetota</taxon>
        <taxon>Actinomycetes</taxon>
        <taxon>Micrococcales</taxon>
        <taxon>Brevibacteriaceae</taxon>
        <taxon>Spelaeicoccus</taxon>
    </lineage>
</organism>
<evidence type="ECO:0000256" key="4">
    <source>
        <dbReference type="PROSITE-ProRule" id="PRU00335"/>
    </source>
</evidence>
<dbReference type="SUPFAM" id="SSF48498">
    <property type="entry name" value="Tetracyclin repressor-like, C-terminal domain"/>
    <property type="match status" value="1"/>
</dbReference>
<dbReference type="InterPro" id="IPR050109">
    <property type="entry name" value="HTH-type_TetR-like_transc_reg"/>
</dbReference>
<dbReference type="Proteomes" id="UP000539111">
    <property type="component" value="Unassembled WGS sequence"/>
</dbReference>
<evidence type="ECO:0000256" key="1">
    <source>
        <dbReference type="ARBA" id="ARBA00023015"/>
    </source>
</evidence>
<evidence type="ECO:0000259" key="5">
    <source>
        <dbReference type="PROSITE" id="PS50977"/>
    </source>
</evidence>